<reference evidence="1 2" key="1">
    <citation type="submission" date="2019-05" db="EMBL/GenBank/DDBJ databases">
        <title>Draft genomes of eight strains of Campylobacter helveticus isolated from cats and a dog in New Zealand.</title>
        <authorList>
            <person name="Bojanic K."/>
            <person name="Midwinter A.C."/>
            <person name="Biggs P.J."/>
            <person name="Acke E."/>
            <person name="Cornelius A.J."/>
            <person name="Marshall J.C."/>
        </authorList>
    </citation>
    <scope>NUCLEOTIDE SEQUENCE [LARGE SCALE GENOMIC DNA]</scope>
    <source>
        <strain evidence="1 2">ACP123b</strain>
    </source>
</reference>
<dbReference type="Proteomes" id="UP000306813">
    <property type="component" value="Unassembled WGS sequence"/>
</dbReference>
<accession>A0AAX2UJA4</accession>
<organism evidence="1 2">
    <name type="scientific">Campylobacter helveticus</name>
    <dbReference type="NCBI Taxonomy" id="28898"/>
    <lineage>
        <taxon>Bacteria</taxon>
        <taxon>Pseudomonadati</taxon>
        <taxon>Campylobacterota</taxon>
        <taxon>Epsilonproteobacteria</taxon>
        <taxon>Campylobacterales</taxon>
        <taxon>Campylobacteraceae</taxon>
        <taxon>Campylobacter</taxon>
    </lineage>
</organism>
<protein>
    <recommendedName>
        <fullName evidence="3">SGNH/GDSL hydrolase family protein</fullName>
    </recommendedName>
</protein>
<evidence type="ECO:0000313" key="2">
    <source>
        <dbReference type="Proteomes" id="UP000306813"/>
    </source>
</evidence>
<sequence length="124" mass="14113">MDKKTIILLGASNSRVPFGLGAGLNQPSVDFHNLSLGGTDSVHKIYELKRNETLIKKADLIILEVNLMDTTMAFAMERLDYKIAKYMHYLYEELYLLKKKILVLLLFEPRCLSDNAKKSGTFLT</sequence>
<dbReference type="GeneID" id="52036754"/>
<proteinExistence type="predicted"/>
<evidence type="ECO:0008006" key="3">
    <source>
        <dbReference type="Google" id="ProtNLM"/>
    </source>
</evidence>
<comment type="caution">
    <text evidence="1">The sequence shown here is derived from an EMBL/GenBank/DDBJ whole genome shotgun (WGS) entry which is preliminary data.</text>
</comment>
<dbReference type="EMBL" id="VDBS01000054">
    <property type="protein sequence ID" value="TNB56476.1"/>
    <property type="molecule type" value="Genomic_DNA"/>
</dbReference>
<dbReference type="AlphaFoldDB" id="A0AAX2UJA4"/>
<dbReference type="RefSeq" id="WP_082199694.1">
    <property type="nucleotide sequence ID" value="NZ_CP020478.1"/>
</dbReference>
<evidence type="ECO:0000313" key="1">
    <source>
        <dbReference type="EMBL" id="TNB56476.1"/>
    </source>
</evidence>
<gene>
    <name evidence="1" type="ORF">FDW42_07235</name>
</gene>
<name>A0AAX2UJA4_9BACT</name>